<comment type="caution">
    <text evidence="1">The sequence shown here is derived from an EMBL/GenBank/DDBJ whole genome shotgun (WGS) entry which is preliminary data.</text>
</comment>
<keyword evidence="2" id="KW-1185">Reference proteome</keyword>
<evidence type="ECO:0000313" key="1">
    <source>
        <dbReference type="EMBL" id="MPC23995.1"/>
    </source>
</evidence>
<accession>A0A5B7DRY6</accession>
<evidence type="ECO:0000313" key="2">
    <source>
        <dbReference type="Proteomes" id="UP000324222"/>
    </source>
</evidence>
<organism evidence="1 2">
    <name type="scientific">Portunus trituberculatus</name>
    <name type="common">Swimming crab</name>
    <name type="synonym">Neptunus trituberculatus</name>
    <dbReference type="NCBI Taxonomy" id="210409"/>
    <lineage>
        <taxon>Eukaryota</taxon>
        <taxon>Metazoa</taxon>
        <taxon>Ecdysozoa</taxon>
        <taxon>Arthropoda</taxon>
        <taxon>Crustacea</taxon>
        <taxon>Multicrustacea</taxon>
        <taxon>Malacostraca</taxon>
        <taxon>Eumalacostraca</taxon>
        <taxon>Eucarida</taxon>
        <taxon>Decapoda</taxon>
        <taxon>Pleocyemata</taxon>
        <taxon>Brachyura</taxon>
        <taxon>Eubrachyura</taxon>
        <taxon>Portunoidea</taxon>
        <taxon>Portunidae</taxon>
        <taxon>Portuninae</taxon>
        <taxon>Portunus</taxon>
    </lineage>
</organism>
<protein>
    <submittedName>
        <fullName evidence="1">Uncharacterized protein</fullName>
    </submittedName>
</protein>
<gene>
    <name evidence="1" type="ORF">E2C01_017065</name>
</gene>
<dbReference type="Proteomes" id="UP000324222">
    <property type="component" value="Unassembled WGS sequence"/>
</dbReference>
<dbReference type="AlphaFoldDB" id="A0A5B7DRY6"/>
<proteinExistence type="predicted"/>
<reference evidence="1 2" key="1">
    <citation type="submission" date="2019-05" db="EMBL/GenBank/DDBJ databases">
        <title>Another draft genome of Portunus trituberculatus and its Hox gene families provides insights of decapod evolution.</title>
        <authorList>
            <person name="Jeong J.-H."/>
            <person name="Song I."/>
            <person name="Kim S."/>
            <person name="Choi T."/>
            <person name="Kim D."/>
            <person name="Ryu S."/>
            <person name="Kim W."/>
        </authorList>
    </citation>
    <scope>NUCLEOTIDE SEQUENCE [LARGE SCALE GENOMIC DNA]</scope>
    <source>
        <tissue evidence="1">Muscle</tissue>
    </source>
</reference>
<dbReference type="EMBL" id="VSRR010001276">
    <property type="protein sequence ID" value="MPC23995.1"/>
    <property type="molecule type" value="Genomic_DNA"/>
</dbReference>
<name>A0A5B7DRY6_PORTR</name>
<sequence>MSEVGVWPPLGISGRGAIWAGPVCAPRVVDVDVVVGVVAFAAAGWWLEGNAANGIHVIESIHGIVVHASQLVLVQFVEHLGREGDVVPFLHPCSVHQLRMRRFGVVSDAKDEDEEEGSKANDNDCNEPLRNGVAVLLLLHHTHPLVGGVESVGNVCQVEDVVHQNGAWIEGVDLHSLIPRSQLTPSLTSISMVLARSCHSSVSRFASSGRHSVPLVILRVAARRHLAPHTPAGSHCRCSWSGSSSGGGGSGGGRGGGGGCGGGLGFTTTTAAATAAGSLRSLADGDWRLCCLPAGELSGGLDAGRDREAVRGRTSRSPSHRFERGGQVGREFGSAWEDKPLWPTLLGGGGGCCSGWLWGSVICTNLVPRRQELGDINTSYLWFLLLSCFIEFVARRKEL</sequence>